<sequence>MKHGVEGGETMTYKMSVKTKSALLLLLVFLLPSSMANAEIITRQDKAKLMGQCMKAREKLLAPERAEAVQWCIEKRSRGKAYCQRYHSGYGDRRYRPNGTWETALYMDLPICQKAVMVDKYFFRNPRTRSFVSR</sequence>
<protein>
    <submittedName>
        <fullName evidence="2">Uncharacterized protein</fullName>
    </submittedName>
</protein>
<keyword evidence="3" id="KW-1185">Reference proteome</keyword>
<organism evidence="2 3">
    <name type="scientific">Candidatus Marimicrobium litorale</name>
    <dbReference type="NCBI Taxonomy" id="2518991"/>
    <lineage>
        <taxon>Bacteria</taxon>
        <taxon>Pseudomonadati</taxon>
        <taxon>Pseudomonadota</taxon>
        <taxon>Gammaproteobacteria</taxon>
        <taxon>Cellvibrionales</taxon>
        <taxon>Halieaceae</taxon>
        <taxon>Marimicrobium</taxon>
    </lineage>
</organism>
<dbReference type="RefSeq" id="WP_279250268.1">
    <property type="nucleotide sequence ID" value="NZ_SHNO01000001.1"/>
</dbReference>
<accession>A0ABT3TAS3</accession>
<comment type="caution">
    <text evidence="2">The sequence shown here is derived from an EMBL/GenBank/DDBJ whole genome shotgun (WGS) entry which is preliminary data.</text>
</comment>
<dbReference type="EMBL" id="SHNO01000001">
    <property type="protein sequence ID" value="MCX2978572.1"/>
    <property type="molecule type" value="Genomic_DNA"/>
</dbReference>
<proteinExistence type="predicted"/>
<evidence type="ECO:0000313" key="3">
    <source>
        <dbReference type="Proteomes" id="UP001143304"/>
    </source>
</evidence>
<name>A0ABT3TAS3_9GAMM</name>
<feature type="chain" id="PRO_5045525101" evidence="1">
    <location>
        <begin position="39"/>
        <end position="134"/>
    </location>
</feature>
<feature type="signal peptide" evidence="1">
    <location>
        <begin position="1"/>
        <end position="38"/>
    </location>
</feature>
<keyword evidence="1" id="KW-0732">Signal</keyword>
<dbReference type="Proteomes" id="UP001143304">
    <property type="component" value="Unassembled WGS sequence"/>
</dbReference>
<evidence type="ECO:0000256" key="1">
    <source>
        <dbReference type="SAM" id="SignalP"/>
    </source>
</evidence>
<evidence type="ECO:0000313" key="2">
    <source>
        <dbReference type="EMBL" id="MCX2978572.1"/>
    </source>
</evidence>
<gene>
    <name evidence="2" type="ORF">EYC82_14490</name>
</gene>
<reference evidence="2" key="1">
    <citation type="submission" date="2019-02" db="EMBL/GenBank/DDBJ databases">
        <authorList>
            <person name="Li S.-H."/>
        </authorList>
    </citation>
    <scope>NUCLEOTIDE SEQUENCE</scope>
    <source>
        <strain evidence="2">IMCC11814</strain>
    </source>
</reference>